<proteinExistence type="predicted"/>
<name>A0A2C1LCU3_BACCE</name>
<evidence type="ECO:0000313" key="2">
    <source>
        <dbReference type="Proteomes" id="UP000225766"/>
    </source>
</evidence>
<protein>
    <submittedName>
        <fullName evidence="1">Uncharacterized protein</fullName>
    </submittedName>
</protein>
<reference evidence="1 2" key="1">
    <citation type="submission" date="2017-09" db="EMBL/GenBank/DDBJ databases">
        <title>Large-scale bioinformatics analysis of Bacillus genomes uncovers conserved roles of natural products in bacterial physiology.</title>
        <authorList>
            <consortium name="Agbiome Team Llc"/>
            <person name="Bleich R.M."/>
            <person name="Grubbs K.J."/>
            <person name="Santa Maria K.C."/>
            <person name="Allen S.E."/>
            <person name="Farag S."/>
            <person name="Shank E.A."/>
            <person name="Bowers A."/>
        </authorList>
    </citation>
    <scope>NUCLEOTIDE SEQUENCE [LARGE SCALE GENOMIC DNA]</scope>
    <source>
        <strain evidence="1 2">AFS040105</strain>
    </source>
</reference>
<gene>
    <name evidence="1" type="ORF">COD19_29080</name>
</gene>
<accession>A0A2C1LCU3</accession>
<dbReference type="Proteomes" id="UP000225766">
    <property type="component" value="Unassembled WGS sequence"/>
</dbReference>
<dbReference type="EMBL" id="NUMG01000071">
    <property type="protein sequence ID" value="PGT95624.1"/>
    <property type="molecule type" value="Genomic_DNA"/>
</dbReference>
<organism evidence="1 2">
    <name type="scientific">Bacillus cereus</name>
    <dbReference type="NCBI Taxonomy" id="1396"/>
    <lineage>
        <taxon>Bacteria</taxon>
        <taxon>Bacillati</taxon>
        <taxon>Bacillota</taxon>
        <taxon>Bacilli</taxon>
        <taxon>Bacillales</taxon>
        <taxon>Bacillaceae</taxon>
        <taxon>Bacillus</taxon>
        <taxon>Bacillus cereus group</taxon>
    </lineage>
</organism>
<dbReference type="AlphaFoldDB" id="A0A2C1LCU3"/>
<sequence length="75" mass="8830">MDNIAKMDGFEMLTREQQIEVLNNPKNFIGLSEAANKSKGPKSYSDWTVYKKENLMIDSTFRKKMIEKERQIEIE</sequence>
<evidence type="ECO:0000313" key="1">
    <source>
        <dbReference type="EMBL" id="PGT95624.1"/>
    </source>
</evidence>
<comment type="caution">
    <text evidence="1">The sequence shown here is derived from an EMBL/GenBank/DDBJ whole genome shotgun (WGS) entry which is preliminary data.</text>
</comment>